<evidence type="ECO:0000313" key="14">
    <source>
        <dbReference type="Proteomes" id="UP001220478"/>
    </source>
</evidence>
<organism evidence="13 14">
    <name type="scientific">Amygdalobacter indicium</name>
    <dbReference type="NCBI Taxonomy" id="3029272"/>
    <lineage>
        <taxon>Bacteria</taxon>
        <taxon>Bacillati</taxon>
        <taxon>Bacillota</taxon>
        <taxon>Clostridia</taxon>
        <taxon>Eubacteriales</taxon>
        <taxon>Oscillospiraceae</taxon>
        <taxon>Amygdalobacter</taxon>
    </lineage>
</organism>
<gene>
    <name evidence="11 13" type="primary">gmk</name>
    <name evidence="13" type="ORF">PYS61_03470</name>
</gene>
<keyword evidence="6 11" id="KW-0547">Nucleotide-binding</keyword>
<evidence type="ECO:0000256" key="9">
    <source>
        <dbReference type="ARBA" id="ARBA00030128"/>
    </source>
</evidence>
<dbReference type="PANTHER" id="PTHR23117:SF13">
    <property type="entry name" value="GUANYLATE KINASE"/>
    <property type="match status" value="1"/>
</dbReference>
<dbReference type="GO" id="GO:0004385">
    <property type="term" value="F:GMP kinase activity"/>
    <property type="evidence" value="ECO:0007669"/>
    <property type="project" value="UniProtKB-EC"/>
</dbReference>
<evidence type="ECO:0000256" key="1">
    <source>
        <dbReference type="ARBA" id="ARBA00003531"/>
    </source>
</evidence>
<dbReference type="PANTHER" id="PTHR23117">
    <property type="entry name" value="GUANYLATE KINASE-RELATED"/>
    <property type="match status" value="1"/>
</dbReference>
<dbReference type="RefSeq" id="WP_315570275.1">
    <property type="nucleotide sequence ID" value="NZ_CP118866.1"/>
</dbReference>
<evidence type="ECO:0000256" key="7">
    <source>
        <dbReference type="ARBA" id="ARBA00022777"/>
    </source>
</evidence>
<dbReference type="InterPro" id="IPR017665">
    <property type="entry name" value="Guanylate_kinase"/>
</dbReference>
<comment type="catalytic activity">
    <reaction evidence="10 11">
        <text>GMP + ATP = GDP + ADP</text>
        <dbReference type="Rhea" id="RHEA:20780"/>
        <dbReference type="ChEBI" id="CHEBI:30616"/>
        <dbReference type="ChEBI" id="CHEBI:58115"/>
        <dbReference type="ChEBI" id="CHEBI:58189"/>
        <dbReference type="ChEBI" id="CHEBI:456216"/>
        <dbReference type="EC" id="2.7.4.8"/>
    </reaction>
</comment>
<keyword evidence="14" id="KW-1185">Reference proteome</keyword>
<evidence type="ECO:0000256" key="8">
    <source>
        <dbReference type="ARBA" id="ARBA00022840"/>
    </source>
</evidence>
<dbReference type="PROSITE" id="PS50052">
    <property type="entry name" value="GUANYLATE_KINASE_2"/>
    <property type="match status" value="1"/>
</dbReference>
<dbReference type="Proteomes" id="UP001220478">
    <property type="component" value="Chromosome"/>
</dbReference>
<evidence type="ECO:0000256" key="6">
    <source>
        <dbReference type="ARBA" id="ARBA00022741"/>
    </source>
</evidence>
<dbReference type="Gene3D" id="3.40.50.300">
    <property type="entry name" value="P-loop containing nucleotide triphosphate hydrolases"/>
    <property type="match status" value="1"/>
</dbReference>
<comment type="function">
    <text evidence="1 11">Essential for recycling GMP and indirectly, cGMP.</text>
</comment>
<evidence type="ECO:0000256" key="5">
    <source>
        <dbReference type="ARBA" id="ARBA00022679"/>
    </source>
</evidence>
<evidence type="ECO:0000256" key="11">
    <source>
        <dbReference type="HAMAP-Rule" id="MF_00328"/>
    </source>
</evidence>
<dbReference type="Gene3D" id="3.30.63.10">
    <property type="entry name" value="Guanylate Kinase phosphate binding domain"/>
    <property type="match status" value="1"/>
</dbReference>
<feature type="binding site" evidence="11">
    <location>
        <begin position="17"/>
        <end position="24"/>
    </location>
    <ligand>
        <name>ATP</name>
        <dbReference type="ChEBI" id="CHEBI:30616"/>
    </ligand>
</feature>
<comment type="subcellular location">
    <subcellularLocation>
        <location evidence="11">Cytoplasm</location>
    </subcellularLocation>
</comment>
<dbReference type="InterPro" id="IPR008145">
    <property type="entry name" value="GK/Ca_channel_bsu"/>
</dbReference>
<feature type="domain" description="Guanylate kinase-like" evidence="12">
    <location>
        <begin position="10"/>
        <end position="189"/>
    </location>
</feature>
<name>A0ABY8C648_9FIRM</name>
<keyword evidence="11" id="KW-0963">Cytoplasm</keyword>
<dbReference type="EC" id="2.7.4.8" evidence="3 11"/>
<proteinExistence type="inferred from homology"/>
<dbReference type="InterPro" id="IPR027417">
    <property type="entry name" value="P-loop_NTPase"/>
</dbReference>
<dbReference type="SMART" id="SM00072">
    <property type="entry name" value="GuKc"/>
    <property type="match status" value="1"/>
</dbReference>
<evidence type="ECO:0000313" key="13">
    <source>
        <dbReference type="EMBL" id="WEG35019.1"/>
    </source>
</evidence>
<reference evidence="13 14" key="1">
    <citation type="submission" date="2023-02" db="EMBL/GenBank/DDBJ databases">
        <title>Novel Oscillospiraceae bacterial genomes.</title>
        <authorList>
            <person name="Srinivasan S."/>
            <person name="Austin M.N."/>
            <person name="Fiedler T.L."/>
            <person name="Strenk S.M."/>
            <person name="Agnew K.J."/>
            <person name="Nagana Gowda G.A."/>
            <person name="Raftery D."/>
            <person name="Beamer M.A."/>
            <person name="Achilles S.L."/>
            <person name="Wiesenfeld H.C."/>
            <person name="Fredricks D.N."/>
            <person name="Hillier S.L."/>
        </authorList>
    </citation>
    <scope>NUCLEOTIDE SEQUENCE [LARGE SCALE GENOMIC DNA]</scope>
    <source>
        <strain evidence="13 14">CHIC02 1186E3-8</strain>
    </source>
</reference>
<dbReference type="CDD" id="cd00071">
    <property type="entry name" value="GMPK"/>
    <property type="match status" value="1"/>
</dbReference>
<evidence type="ECO:0000256" key="2">
    <source>
        <dbReference type="ARBA" id="ARBA00005790"/>
    </source>
</evidence>
<protein>
    <recommendedName>
        <fullName evidence="4 11">Guanylate kinase</fullName>
        <ecNumber evidence="3 11">2.7.4.8</ecNumber>
    </recommendedName>
    <alternativeName>
        <fullName evidence="9 11">GMP kinase</fullName>
    </alternativeName>
</protein>
<evidence type="ECO:0000256" key="3">
    <source>
        <dbReference type="ARBA" id="ARBA00012961"/>
    </source>
</evidence>
<sequence length="207" mass="23640">MSMANEHNFPIILAVSGPSGVGKGTCIAALRKMCPAIKLSVSATTRKPRPNEIEGIHYYFISEQQFNDYLKNDEIIEYDTFCGNYYGTPRQAVAKCLEEGKDIALDITVKGSLNVKRFFPNETVTIFIMPPNFNELKQRLIGRGTETFEVVKERLARADRELEQSKEFDYIVVNNEVGQCATELLQIYQTEKAKRLIKFQQEQKKND</sequence>
<keyword evidence="7 11" id="KW-0418">Kinase</keyword>
<dbReference type="EMBL" id="CP118868">
    <property type="protein sequence ID" value="WEG35019.1"/>
    <property type="molecule type" value="Genomic_DNA"/>
</dbReference>
<keyword evidence="5 11" id="KW-0808">Transferase</keyword>
<dbReference type="InterPro" id="IPR008144">
    <property type="entry name" value="Guanylate_kin-like_dom"/>
</dbReference>
<keyword evidence="8 11" id="KW-0067">ATP-binding</keyword>
<evidence type="ECO:0000256" key="4">
    <source>
        <dbReference type="ARBA" id="ARBA00016296"/>
    </source>
</evidence>
<dbReference type="InterPro" id="IPR020590">
    <property type="entry name" value="Guanylate_kinase_CS"/>
</dbReference>
<dbReference type="NCBIfam" id="TIGR03263">
    <property type="entry name" value="guanyl_kin"/>
    <property type="match status" value="1"/>
</dbReference>
<accession>A0ABY8C648</accession>
<evidence type="ECO:0000259" key="12">
    <source>
        <dbReference type="PROSITE" id="PS50052"/>
    </source>
</evidence>
<evidence type="ECO:0000256" key="10">
    <source>
        <dbReference type="ARBA" id="ARBA00048594"/>
    </source>
</evidence>
<comment type="similarity">
    <text evidence="2 11">Belongs to the guanylate kinase family.</text>
</comment>
<dbReference type="PROSITE" id="PS00856">
    <property type="entry name" value="GUANYLATE_KINASE_1"/>
    <property type="match status" value="1"/>
</dbReference>
<dbReference type="Pfam" id="PF00625">
    <property type="entry name" value="Guanylate_kin"/>
    <property type="match status" value="1"/>
</dbReference>
<dbReference type="HAMAP" id="MF_00328">
    <property type="entry name" value="Guanylate_kinase"/>
    <property type="match status" value="1"/>
</dbReference>
<dbReference type="SUPFAM" id="SSF52540">
    <property type="entry name" value="P-loop containing nucleoside triphosphate hydrolases"/>
    <property type="match status" value="1"/>
</dbReference>